<feature type="compositionally biased region" description="Basic and acidic residues" evidence="1">
    <location>
        <begin position="445"/>
        <end position="454"/>
    </location>
</feature>
<evidence type="ECO:0000313" key="3">
    <source>
        <dbReference type="EMBL" id="QDZ24078.1"/>
    </source>
</evidence>
<feature type="compositionally biased region" description="Acidic residues" evidence="1">
    <location>
        <begin position="282"/>
        <end position="302"/>
    </location>
</feature>
<evidence type="ECO:0000256" key="1">
    <source>
        <dbReference type="SAM" id="MobiDB-lite"/>
    </source>
</evidence>
<feature type="domain" description="Cyclic nucleotide-binding" evidence="2">
    <location>
        <begin position="486"/>
        <end position="530"/>
    </location>
</feature>
<keyword evidence="3" id="KW-0418">Kinase</keyword>
<feature type="compositionally biased region" description="Low complexity" evidence="1">
    <location>
        <begin position="356"/>
        <end position="365"/>
    </location>
</feature>
<dbReference type="GO" id="GO:0016301">
    <property type="term" value="F:kinase activity"/>
    <property type="evidence" value="ECO:0007669"/>
    <property type="project" value="UniProtKB-KW"/>
</dbReference>
<keyword evidence="4" id="KW-1185">Reference proteome</keyword>
<feature type="compositionally biased region" description="Polar residues" evidence="1">
    <location>
        <begin position="1333"/>
        <end position="1348"/>
    </location>
</feature>
<feature type="compositionally biased region" description="Basic and acidic residues" evidence="1">
    <location>
        <begin position="315"/>
        <end position="337"/>
    </location>
</feature>
<dbReference type="Proteomes" id="UP000316726">
    <property type="component" value="Chromosome 12"/>
</dbReference>
<accession>A0A5B8MTH0</accession>
<dbReference type="Pfam" id="PF00027">
    <property type="entry name" value="cNMP_binding"/>
    <property type="match status" value="2"/>
</dbReference>
<feature type="domain" description="Cyclic nucleotide-binding" evidence="2">
    <location>
        <begin position="157"/>
        <end position="205"/>
    </location>
</feature>
<dbReference type="OrthoDB" id="2021138at2759"/>
<feature type="region of interest" description="Disordered" evidence="1">
    <location>
        <begin position="855"/>
        <end position="881"/>
    </location>
</feature>
<dbReference type="PROSITE" id="PS50042">
    <property type="entry name" value="CNMP_BINDING_3"/>
    <property type="match status" value="6"/>
</dbReference>
<feature type="compositionally biased region" description="Basic residues" evidence="1">
    <location>
        <begin position="225"/>
        <end position="240"/>
    </location>
</feature>
<feature type="domain" description="Cyclic nucleotide-binding" evidence="2">
    <location>
        <begin position="804"/>
        <end position="952"/>
    </location>
</feature>
<feature type="compositionally biased region" description="Basic and acidic residues" evidence="1">
    <location>
        <begin position="407"/>
        <end position="419"/>
    </location>
</feature>
<protein>
    <submittedName>
        <fullName evidence="3">cAMP-dependent protein kinase</fullName>
    </submittedName>
</protein>
<dbReference type="SUPFAM" id="SSF51206">
    <property type="entry name" value="cAMP-binding domain-like"/>
    <property type="match status" value="4"/>
</dbReference>
<evidence type="ECO:0000259" key="2">
    <source>
        <dbReference type="PROSITE" id="PS50042"/>
    </source>
</evidence>
<feature type="compositionally biased region" description="Basic and acidic residues" evidence="1">
    <location>
        <begin position="211"/>
        <end position="221"/>
    </location>
</feature>
<dbReference type="PANTHER" id="PTHR23011">
    <property type="entry name" value="CYCLIC NUCLEOTIDE-BINDING DOMAIN CONTAINING PROTEIN"/>
    <property type="match status" value="1"/>
</dbReference>
<keyword evidence="3" id="KW-0808">Transferase</keyword>
<feature type="region of interest" description="Disordered" evidence="1">
    <location>
        <begin position="1248"/>
        <end position="1286"/>
    </location>
</feature>
<dbReference type="InterPro" id="IPR018490">
    <property type="entry name" value="cNMP-bd_dom_sf"/>
</dbReference>
<feature type="compositionally biased region" description="Acidic residues" evidence="1">
    <location>
        <begin position="431"/>
        <end position="444"/>
    </location>
</feature>
<feature type="domain" description="Cyclic nucleotide-binding" evidence="2">
    <location>
        <begin position="571"/>
        <end position="627"/>
    </location>
</feature>
<dbReference type="InterPro" id="IPR000595">
    <property type="entry name" value="cNMP-bd_dom"/>
</dbReference>
<feature type="region of interest" description="Disordered" evidence="1">
    <location>
        <begin position="1"/>
        <end position="22"/>
    </location>
</feature>
<dbReference type="STRING" id="1764295.A0A5B8MTH0"/>
<feature type="region of interest" description="Disordered" evidence="1">
    <location>
        <begin position="211"/>
        <end position="463"/>
    </location>
</feature>
<feature type="region of interest" description="Disordered" evidence="1">
    <location>
        <begin position="1156"/>
        <end position="1194"/>
    </location>
</feature>
<dbReference type="Gene3D" id="2.60.120.10">
    <property type="entry name" value="Jelly Rolls"/>
    <property type="match status" value="5"/>
</dbReference>
<feature type="compositionally biased region" description="Acidic residues" evidence="1">
    <location>
        <begin position="377"/>
        <end position="398"/>
    </location>
</feature>
<feature type="compositionally biased region" description="Basic and acidic residues" evidence="1">
    <location>
        <begin position="623"/>
        <end position="646"/>
    </location>
</feature>
<feature type="compositionally biased region" description="Basic and acidic residues" evidence="1">
    <location>
        <begin position="654"/>
        <end position="673"/>
    </location>
</feature>
<dbReference type="PANTHER" id="PTHR23011:SF28">
    <property type="entry name" value="CYCLIC NUCLEOTIDE-BINDING DOMAIN CONTAINING PROTEIN"/>
    <property type="match status" value="1"/>
</dbReference>
<reference evidence="3 4" key="1">
    <citation type="submission" date="2018-07" db="EMBL/GenBank/DDBJ databases">
        <title>The complete nuclear genome of the prasinophyte Chloropicon primus (CCMP1205).</title>
        <authorList>
            <person name="Pombert J.-F."/>
            <person name="Otis C."/>
            <person name="Turmel M."/>
            <person name="Lemieux C."/>
        </authorList>
    </citation>
    <scope>NUCLEOTIDE SEQUENCE [LARGE SCALE GENOMIC DNA]</scope>
    <source>
        <strain evidence="3 4">CCMP1205</strain>
    </source>
</reference>
<dbReference type="PRINTS" id="PR00103">
    <property type="entry name" value="CAMPKINASE"/>
</dbReference>
<feature type="compositionally biased region" description="Acidic residues" evidence="1">
    <location>
        <begin position="871"/>
        <end position="881"/>
    </location>
</feature>
<feature type="compositionally biased region" description="Acidic residues" evidence="1">
    <location>
        <begin position="1"/>
        <end position="10"/>
    </location>
</feature>
<proteinExistence type="predicted"/>
<feature type="compositionally biased region" description="Polar residues" evidence="1">
    <location>
        <begin position="1176"/>
        <end position="1194"/>
    </location>
</feature>
<dbReference type="EMBL" id="CP031045">
    <property type="protein sequence ID" value="QDZ24078.1"/>
    <property type="molecule type" value="Genomic_DNA"/>
</dbReference>
<organism evidence="3 4">
    <name type="scientific">Chloropicon primus</name>
    <dbReference type="NCBI Taxonomy" id="1764295"/>
    <lineage>
        <taxon>Eukaryota</taxon>
        <taxon>Viridiplantae</taxon>
        <taxon>Chlorophyta</taxon>
        <taxon>Chloropicophyceae</taxon>
        <taxon>Chloropicales</taxon>
        <taxon>Chloropicaceae</taxon>
        <taxon>Chloropicon</taxon>
    </lineage>
</organism>
<name>A0A5B8MTH0_9CHLO</name>
<evidence type="ECO:0000313" key="4">
    <source>
        <dbReference type="Proteomes" id="UP000316726"/>
    </source>
</evidence>
<gene>
    <name evidence="3" type="ORF">A3770_12p65960</name>
</gene>
<dbReference type="InterPro" id="IPR014710">
    <property type="entry name" value="RmlC-like_jellyroll"/>
</dbReference>
<dbReference type="CDD" id="cd00038">
    <property type="entry name" value="CAP_ED"/>
    <property type="match status" value="5"/>
</dbReference>
<dbReference type="SMART" id="SM00100">
    <property type="entry name" value="cNMP"/>
    <property type="match status" value="3"/>
</dbReference>
<feature type="domain" description="Cyclic nucleotide-binding" evidence="2">
    <location>
        <begin position="719"/>
        <end position="762"/>
    </location>
</feature>
<dbReference type="InterPro" id="IPR018488">
    <property type="entry name" value="cNMP-bd_CS"/>
</dbReference>
<feature type="region of interest" description="Disordered" evidence="1">
    <location>
        <begin position="623"/>
        <end position="684"/>
    </location>
</feature>
<sequence>MTAFEEEMEEKDLKPEDIMQSLPKRKVRRMSVTRVAEQKDLRRFSMGFDDVSSIREILTDQTFSSNHTPPDVTVERKTKEIEHTLKRMDTLKRAQSSRAESRRGRIESISMMMGGEGSPLGTPGRPHRRSLRGSFQKINRSDKAAANLYELMKGTEFFKQLPRKAGIEVCRHIGYKSISKGGLLFRVGEPGLSVFFILSGSVKVYLPEKGKEEAGDGERAATPKPRTKTVTKRRKVKRKKKVDDEEEESKGSEGYEDAVMGSGAEAEDGDDEASASPSTPAEEGEGEEEAEGEGEEEEEEEPVSASTSDPAVEESEARGEEAEEAKSEGDPAGKEDIAAESEVEVVEESADEDATEASASQAESVDAPDSSASGKEEGDEAPPADPAEADEKVEEEEAVAAAADESEGAKEATATEEKTVTFQDEVGGSTDDGEEDAGGSESNDESERTDSDEMGHDDDDDDLASDEEWEYYESEEKLPEDYGRFIVELHSPSMFGELALLRESPRTATVVCEPDTELMELERHDFDRILRRMGNVVFMPERLKEILSVEPKSRTAENNLMALDLLGRHKFLQNLDKDIATQLIGKLTLSVIQENELIFRQGEVGSQFYIILTGKVHVFADRRGKKEEPEEQKPPPEDPESPEDKKKGKKGRKGSPDKEKKSKKERKKAREAETVEEDTAPKQGFEQSAIISETIYSGHGDRMVPPEMWEEVLGSKKQTLQGGDSFGDRALLQKHTLRTASCIAAEKTEIMVLSQADFKKLFAKDSNEVEGFERVAELLQIDSGARSKDQLDELAQLLTKTSSFFQTLDPGLHYDICQAASYKRLQSNDVVFVQGEVGDAFYVVLRGTLSLHIKGTPGLPPPKKEPKEPQPGEEDLEDEPEDLTEVYGPCISVLSGGQSFGELALLHGMPRTGTVLCQDESELLVLWKANYDEILQTSQARELERQVAFLRNLPNLDNLSTGRLMRIAYCFQLKELSRGYTLLQEGKTSEKGHVYVYIVKEGAIKMVRKTNMKKLAGDFHASVAPSARLSILSNLGLAPRAKPGKALSTTKGGINTNHEETLGLPQETEICVLGPGEICGDIAAFLDVPQPVSVTAVCDTVLHAVKLEDLIRSVSDETILEEFRHTSKNRLKWILEREARITSTWTSYLKQAQELRMTKNLSTPKKSKGSKRDASGNKTPNSKKGGSNESSIVASTGMTKTSVVFQSRSLVERAEEAIKSLVKGTQKLDSKMWDTMKGMDVSMTKHYWSPSKKNNHPERSHSGSVKLPSISQTSTPTKKSKEKSLAQILSSKSSMYLSPGQTLSPVKIPPIGTPSRFRYKRSPFNSKVVPKSPVSTPTGTPLSQRTVA</sequence>
<feature type="region of interest" description="Disordered" evidence="1">
    <location>
        <begin position="1299"/>
        <end position="1348"/>
    </location>
</feature>
<dbReference type="PROSITE" id="PS00889">
    <property type="entry name" value="CNMP_BINDING_2"/>
    <property type="match status" value="1"/>
</dbReference>
<feature type="domain" description="Cyclic nucleotide-binding" evidence="2">
    <location>
        <begin position="1051"/>
        <end position="1112"/>
    </location>
</feature>
<feature type="compositionally biased region" description="Acidic residues" evidence="1">
    <location>
        <begin position="338"/>
        <end position="355"/>
    </location>
</feature>